<dbReference type="SUPFAM" id="SSF53335">
    <property type="entry name" value="S-adenosyl-L-methionine-dependent methyltransferases"/>
    <property type="match status" value="1"/>
</dbReference>
<sequence>MGQKILARLSPDDILLIKQKVFGGRDDVSVDAMIVQGAYVSEEIRSKMGLSIVNPPENIHRMQRGNIYVGDTYSANMVGSILKKVGIEFLSAGKYLDFGCSSGSLTRILKAAEPDSQFFGVDPIKSSIDWASKNIEGATFKVSNVEPPVDFPDGYFNGVTAISIWSHPFINSRPPRI</sequence>
<organism evidence="2 3">
    <name type="scientific">Allorhizobium taibaishanense</name>
    <dbReference type="NCBI Taxonomy" id="887144"/>
    <lineage>
        <taxon>Bacteria</taxon>
        <taxon>Pseudomonadati</taxon>
        <taxon>Pseudomonadota</taxon>
        <taxon>Alphaproteobacteria</taxon>
        <taxon>Hyphomicrobiales</taxon>
        <taxon>Rhizobiaceae</taxon>
        <taxon>Rhizobium/Agrobacterium group</taxon>
        <taxon>Allorhizobium</taxon>
    </lineage>
</organism>
<name>A0A1Q9A0W2_9HYPH</name>
<proteinExistence type="predicted"/>
<dbReference type="Gene3D" id="3.40.50.150">
    <property type="entry name" value="Vaccinia Virus protein VP39"/>
    <property type="match status" value="1"/>
</dbReference>
<feature type="domain" description="Methyltransferase" evidence="1">
    <location>
        <begin position="96"/>
        <end position="167"/>
    </location>
</feature>
<dbReference type="STRING" id="887144.BJF91_08785"/>
<gene>
    <name evidence="2" type="ORF">BJF91_08785</name>
</gene>
<dbReference type="Proteomes" id="UP000185598">
    <property type="component" value="Unassembled WGS sequence"/>
</dbReference>
<dbReference type="InterPro" id="IPR041698">
    <property type="entry name" value="Methyltransf_25"/>
</dbReference>
<evidence type="ECO:0000313" key="2">
    <source>
        <dbReference type="EMBL" id="OLP48221.1"/>
    </source>
</evidence>
<comment type="caution">
    <text evidence="2">The sequence shown here is derived from an EMBL/GenBank/DDBJ whole genome shotgun (WGS) entry which is preliminary data.</text>
</comment>
<dbReference type="EMBL" id="MKIN01000024">
    <property type="protein sequence ID" value="OLP48221.1"/>
    <property type="molecule type" value="Genomic_DNA"/>
</dbReference>
<evidence type="ECO:0000259" key="1">
    <source>
        <dbReference type="Pfam" id="PF13649"/>
    </source>
</evidence>
<keyword evidence="3" id="KW-1185">Reference proteome</keyword>
<reference evidence="2 3" key="1">
    <citation type="submission" date="2016-09" db="EMBL/GenBank/DDBJ databases">
        <title>Rhizobium oryziradicis sp. nov., isolated from the root of rice.</title>
        <authorList>
            <person name="Zhao J."/>
            <person name="Zhang X."/>
        </authorList>
    </citation>
    <scope>NUCLEOTIDE SEQUENCE [LARGE SCALE GENOMIC DNA]</scope>
    <source>
        <strain evidence="2 3">14971</strain>
    </source>
</reference>
<dbReference type="Pfam" id="PF13649">
    <property type="entry name" value="Methyltransf_25"/>
    <property type="match status" value="1"/>
</dbReference>
<dbReference type="InterPro" id="IPR029063">
    <property type="entry name" value="SAM-dependent_MTases_sf"/>
</dbReference>
<accession>A0A1Q9A0W2</accession>
<dbReference type="AlphaFoldDB" id="A0A1Q9A0W2"/>
<evidence type="ECO:0000313" key="3">
    <source>
        <dbReference type="Proteomes" id="UP000185598"/>
    </source>
</evidence>
<protein>
    <recommendedName>
        <fullName evidence="1">Methyltransferase domain-containing protein</fullName>
    </recommendedName>
</protein>